<dbReference type="SUPFAM" id="SSF54236">
    <property type="entry name" value="Ubiquitin-like"/>
    <property type="match status" value="1"/>
</dbReference>
<keyword evidence="20" id="KW-1185">Reference proteome</keyword>
<evidence type="ECO:0000313" key="19">
    <source>
        <dbReference type="EMBL" id="KAK2574007.1"/>
    </source>
</evidence>
<comment type="subunit">
    <text evidence="16">Heterotrimer of an A (ELOA, ELOA2 or ELOA3P), ELOB and ELOC subunit. The elongin BC complex interacts with EPOP; leading to recruit the elongin BC complex to Polycomb group (PcG) target genes, thereby restricting excessive activity of the PRC2/EED-EZH2 complex. Component of multiple cullin-RING E3 ubiquitin-protein ligase complexes composed of Elongin BC (ELOB and ELOC), a cullin (either CUL2 or CUL5), a catalytic subunit (either RBX1 or RNF7/RBX2), as well as a substrate adapter protein that can be either ASB2, ASB9, ASB11, KLHDC2, KLHDC3, KLHDC10, APPBP2, FEM1A, FEM1B, FEM1C, LRR1, PCMTD1, SOCS1, SOCS2, SOCS5, SPSB1, SPSB3, ELOA, VHL, WSB1 or RAB40C. As part of the Elongin BC E3 ubiquitin ligase complex; interacts with NRBP1. May also interact with DCUN1D1, DCUN1D2, DCUN1D3 and DCUN1D5. May form oligomers as a KLHDC2/KLHDC3-ELOB-ELOC complex; this interaction is autoinhibitory for the E3 ligase complex as the substrate-binding site of KLHDC2/KLHDC3 is blocked in the oligomer.</text>
</comment>
<dbReference type="PANTHER" id="PTHR13248">
    <property type="entry name" value="TRANSCRIPTION ELONGATION FACTOR B POLYPEPTIDE 2"/>
    <property type="match status" value="1"/>
</dbReference>
<dbReference type="Gene3D" id="3.10.20.90">
    <property type="entry name" value="Phosphatidylinositol 3-kinase Catalytic Subunit, Chain A, domain 1"/>
    <property type="match status" value="1"/>
</dbReference>
<keyword evidence="6" id="KW-0805">Transcription regulation</keyword>
<evidence type="ECO:0000256" key="4">
    <source>
        <dbReference type="ARBA" id="ARBA00022786"/>
    </source>
</evidence>
<keyword evidence="7" id="KW-0804">Transcription</keyword>
<comment type="caution">
    <text evidence="19">The sequence shown here is derived from an EMBL/GenBank/DDBJ whole genome shotgun (WGS) entry which is preliminary data.</text>
</comment>
<comment type="function">
    <text evidence="9">SIII, also known as elongin, is a general transcription elongation factor that increases the RNA polymerase II transcription elongation past template-encoded arresting sites. Subunit A is transcriptionally active and its transcription activity is strongly enhanced by binding to the dimeric complex of the SIII regulatory subunits B and C (elongin BC complex). In embryonic stem cells, the elongin BC complex is recruited by EPOP to Polycomb group (PcG) target genes in order generate genomic region that display both active and repressive chromatin properties, an important feature of pluripotent stem cells.</text>
</comment>
<dbReference type="GO" id="GO:0006368">
    <property type="term" value="P:transcription elongation by RNA polymerase II"/>
    <property type="evidence" value="ECO:0007669"/>
    <property type="project" value="InterPro"/>
</dbReference>
<evidence type="ECO:0000256" key="16">
    <source>
        <dbReference type="ARBA" id="ARBA00093515"/>
    </source>
</evidence>
<comment type="pathway">
    <text evidence="2">Protein modification; protein ubiquitination.</text>
</comment>
<dbReference type="Pfam" id="PF00240">
    <property type="entry name" value="ubiquitin"/>
    <property type="match status" value="1"/>
</dbReference>
<keyword evidence="5" id="KW-0007">Acetylation</keyword>
<dbReference type="PANTHER" id="PTHR13248:SF4">
    <property type="entry name" value="ELONGIN B"/>
    <property type="match status" value="1"/>
</dbReference>
<evidence type="ECO:0000313" key="20">
    <source>
        <dbReference type="Proteomes" id="UP001249851"/>
    </source>
</evidence>
<dbReference type="GO" id="GO:0030891">
    <property type="term" value="C:VCB complex"/>
    <property type="evidence" value="ECO:0007669"/>
    <property type="project" value="InterPro"/>
</dbReference>
<dbReference type="AlphaFoldDB" id="A0AAD9VHE7"/>
<evidence type="ECO:0000256" key="7">
    <source>
        <dbReference type="ARBA" id="ARBA00023163"/>
    </source>
</evidence>
<evidence type="ECO:0000256" key="9">
    <source>
        <dbReference type="ARBA" id="ARBA00054216"/>
    </source>
</evidence>
<dbReference type="InterPro" id="IPR039049">
    <property type="entry name" value="ELOB"/>
</dbReference>
<accession>A0AAD9VHE7</accession>
<dbReference type="SMART" id="SM00213">
    <property type="entry name" value="UBQ"/>
    <property type="match status" value="1"/>
</dbReference>
<name>A0AAD9VHE7_ACRCE</name>
<evidence type="ECO:0000256" key="5">
    <source>
        <dbReference type="ARBA" id="ARBA00022990"/>
    </source>
</evidence>
<evidence type="ECO:0000256" key="3">
    <source>
        <dbReference type="ARBA" id="ARBA00022553"/>
    </source>
</evidence>
<dbReference type="FunFam" id="3.10.20.90:FF:000108">
    <property type="entry name" value="Elongin-B"/>
    <property type="match status" value="1"/>
</dbReference>
<evidence type="ECO:0000259" key="18">
    <source>
        <dbReference type="PROSITE" id="PS50053"/>
    </source>
</evidence>
<reference evidence="19" key="2">
    <citation type="journal article" date="2023" name="Science">
        <title>Genomic signatures of disease resistance in endangered staghorn corals.</title>
        <authorList>
            <person name="Vollmer S.V."/>
            <person name="Selwyn J.D."/>
            <person name="Despard B.A."/>
            <person name="Roesel C.L."/>
        </authorList>
    </citation>
    <scope>NUCLEOTIDE SEQUENCE</scope>
    <source>
        <strain evidence="19">K2</strain>
    </source>
</reference>
<dbReference type="InterPro" id="IPR000626">
    <property type="entry name" value="Ubiquitin-like_dom"/>
</dbReference>
<keyword evidence="4" id="KW-0833">Ubl conjugation pathway</keyword>
<keyword evidence="3" id="KW-0597">Phosphoprotein</keyword>
<proteinExistence type="inferred from homology"/>
<dbReference type="InterPro" id="IPR029071">
    <property type="entry name" value="Ubiquitin-like_domsf"/>
</dbReference>
<evidence type="ECO:0000256" key="11">
    <source>
        <dbReference type="ARBA" id="ARBA00074516"/>
    </source>
</evidence>
<dbReference type="GO" id="GO:0070449">
    <property type="term" value="C:elongin complex"/>
    <property type="evidence" value="ECO:0007669"/>
    <property type="project" value="InterPro"/>
</dbReference>
<dbReference type="Proteomes" id="UP001249851">
    <property type="component" value="Unassembled WGS sequence"/>
</dbReference>
<evidence type="ECO:0000256" key="1">
    <source>
        <dbReference type="ARBA" id="ARBA00004123"/>
    </source>
</evidence>
<evidence type="ECO:0000256" key="8">
    <source>
        <dbReference type="ARBA" id="ARBA00023242"/>
    </source>
</evidence>
<evidence type="ECO:0000256" key="2">
    <source>
        <dbReference type="ARBA" id="ARBA00004906"/>
    </source>
</evidence>
<protein>
    <recommendedName>
        <fullName evidence="11">Elongin-B</fullName>
    </recommendedName>
    <alternativeName>
        <fullName evidence="14">Elongin 18 kDa subunit</fullName>
    </alternativeName>
    <alternativeName>
        <fullName evidence="12">RNA polymerase II transcription factor SIII subunit B</fullName>
    </alternativeName>
    <alternativeName>
        <fullName evidence="15">SIII p18</fullName>
    </alternativeName>
    <alternativeName>
        <fullName evidence="13">Transcription elongation factor B polypeptide 2</fullName>
    </alternativeName>
</protein>
<gene>
    <name evidence="19" type="ORF">P5673_000121</name>
</gene>
<comment type="subcellular location">
    <subcellularLocation>
        <location evidence="1">Nucleus</location>
    </subcellularLocation>
</comment>
<reference evidence="19" key="1">
    <citation type="journal article" date="2023" name="G3 (Bethesda)">
        <title>Whole genome assembly and annotation of the endangered Caribbean coral Acropora cervicornis.</title>
        <authorList>
            <person name="Selwyn J.D."/>
            <person name="Vollmer S.V."/>
        </authorList>
    </citation>
    <scope>NUCLEOTIDE SEQUENCE</scope>
    <source>
        <strain evidence="19">K2</strain>
    </source>
</reference>
<sequence>MSVMDLPQAVISVTEVICSCEINSLEKQPKGFHVKQSCVCEDVITTEIFVMVRREKTTIFLDCKEATTVYELKKMVEGITKKAPDDQRLYKDDQILDDAKTLEDCGFTTQTAKAQSPALISLSFRGEDGEFEPVVIAPLSTPPELPDVMKPQDSIPGGDGS</sequence>
<keyword evidence="8" id="KW-0539">Nucleus</keyword>
<evidence type="ECO:0000256" key="17">
    <source>
        <dbReference type="SAM" id="MobiDB-lite"/>
    </source>
</evidence>
<dbReference type="EMBL" id="JARQWQ010000001">
    <property type="protein sequence ID" value="KAK2574007.1"/>
    <property type="molecule type" value="Genomic_DNA"/>
</dbReference>
<evidence type="ECO:0000256" key="10">
    <source>
        <dbReference type="ARBA" id="ARBA00060803"/>
    </source>
</evidence>
<evidence type="ECO:0000256" key="15">
    <source>
        <dbReference type="ARBA" id="ARBA00083653"/>
    </source>
</evidence>
<dbReference type="PROSITE" id="PS50053">
    <property type="entry name" value="UBIQUITIN_2"/>
    <property type="match status" value="1"/>
</dbReference>
<evidence type="ECO:0000256" key="6">
    <source>
        <dbReference type="ARBA" id="ARBA00023015"/>
    </source>
</evidence>
<comment type="similarity">
    <text evidence="10">Belongs to the Elongin B family.</text>
</comment>
<evidence type="ECO:0000256" key="13">
    <source>
        <dbReference type="ARBA" id="ARBA00080438"/>
    </source>
</evidence>
<feature type="region of interest" description="Disordered" evidence="17">
    <location>
        <begin position="138"/>
        <end position="161"/>
    </location>
</feature>
<evidence type="ECO:0000256" key="14">
    <source>
        <dbReference type="ARBA" id="ARBA00081013"/>
    </source>
</evidence>
<dbReference type="CDD" id="cd01788">
    <property type="entry name" value="Ubl_ElonginB"/>
    <property type="match status" value="1"/>
</dbReference>
<feature type="domain" description="Ubiquitin-like" evidence="18">
    <location>
        <begin position="46"/>
        <end position="111"/>
    </location>
</feature>
<organism evidence="19 20">
    <name type="scientific">Acropora cervicornis</name>
    <name type="common">Staghorn coral</name>
    <dbReference type="NCBI Taxonomy" id="6130"/>
    <lineage>
        <taxon>Eukaryota</taxon>
        <taxon>Metazoa</taxon>
        <taxon>Cnidaria</taxon>
        <taxon>Anthozoa</taxon>
        <taxon>Hexacorallia</taxon>
        <taxon>Scleractinia</taxon>
        <taxon>Astrocoeniina</taxon>
        <taxon>Acroporidae</taxon>
        <taxon>Acropora</taxon>
    </lineage>
</organism>
<evidence type="ECO:0000256" key="12">
    <source>
        <dbReference type="ARBA" id="ARBA00076690"/>
    </source>
</evidence>